<protein>
    <submittedName>
        <fullName evidence="2">Uncharacterized protein</fullName>
    </submittedName>
</protein>
<reference evidence="3" key="1">
    <citation type="journal article" date="2002" name="Science">
        <title>The draft genome of Ciona intestinalis: insights into chordate and vertebrate origins.</title>
        <authorList>
            <person name="Dehal P."/>
            <person name="Satou Y."/>
            <person name="Campbell R.K."/>
            <person name="Chapman J."/>
            <person name="Degnan B."/>
            <person name="De Tomaso A."/>
            <person name="Davidson B."/>
            <person name="Di Gregorio A."/>
            <person name="Gelpke M."/>
            <person name="Goodstein D.M."/>
            <person name="Harafuji N."/>
            <person name="Hastings K.E."/>
            <person name="Ho I."/>
            <person name="Hotta K."/>
            <person name="Huang W."/>
            <person name="Kawashima T."/>
            <person name="Lemaire P."/>
            <person name="Martinez D."/>
            <person name="Meinertzhagen I.A."/>
            <person name="Necula S."/>
            <person name="Nonaka M."/>
            <person name="Putnam N."/>
            <person name="Rash S."/>
            <person name="Saiga H."/>
            <person name="Satake M."/>
            <person name="Terry A."/>
            <person name="Yamada L."/>
            <person name="Wang H.G."/>
            <person name="Awazu S."/>
            <person name="Azumi K."/>
            <person name="Boore J."/>
            <person name="Branno M."/>
            <person name="Chin-Bow S."/>
            <person name="DeSantis R."/>
            <person name="Doyle S."/>
            <person name="Francino P."/>
            <person name="Keys D.N."/>
            <person name="Haga S."/>
            <person name="Hayashi H."/>
            <person name="Hino K."/>
            <person name="Imai K.S."/>
            <person name="Inaba K."/>
            <person name="Kano S."/>
            <person name="Kobayashi K."/>
            <person name="Kobayashi M."/>
            <person name="Lee B.I."/>
            <person name="Makabe K.W."/>
            <person name="Manohar C."/>
            <person name="Matassi G."/>
            <person name="Medina M."/>
            <person name="Mochizuki Y."/>
            <person name="Mount S."/>
            <person name="Morishita T."/>
            <person name="Miura S."/>
            <person name="Nakayama A."/>
            <person name="Nishizaka S."/>
            <person name="Nomoto H."/>
            <person name="Ohta F."/>
            <person name="Oishi K."/>
            <person name="Rigoutsos I."/>
            <person name="Sano M."/>
            <person name="Sasaki A."/>
            <person name="Sasakura Y."/>
            <person name="Shoguchi E."/>
            <person name="Shin-i T."/>
            <person name="Spagnuolo A."/>
            <person name="Stainier D."/>
            <person name="Suzuki M.M."/>
            <person name="Tassy O."/>
            <person name="Takatori N."/>
            <person name="Tokuoka M."/>
            <person name="Yagi K."/>
            <person name="Yoshizaki F."/>
            <person name="Wada S."/>
            <person name="Zhang C."/>
            <person name="Hyatt P.D."/>
            <person name="Larimer F."/>
            <person name="Detter C."/>
            <person name="Doggett N."/>
            <person name="Glavina T."/>
            <person name="Hawkins T."/>
            <person name="Richardson P."/>
            <person name="Lucas S."/>
            <person name="Kohara Y."/>
            <person name="Levine M."/>
            <person name="Satoh N."/>
            <person name="Rokhsar D.S."/>
        </authorList>
    </citation>
    <scope>NUCLEOTIDE SEQUENCE [LARGE SCALE GENOMIC DNA]</scope>
</reference>
<feature type="region of interest" description="Disordered" evidence="1">
    <location>
        <begin position="130"/>
        <end position="155"/>
    </location>
</feature>
<evidence type="ECO:0000313" key="2">
    <source>
        <dbReference type="Ensembl" id="ENSCINP00000030149.1"/>
    </source>
</evidence>
<feature type="compositionally biased region" description="Polar residues" evidence="1">
    <location>
        <begin position="188"/>
        <end position="198"/>
    </location>
</feature>
<reference evidence="2" key="3">
    <citation type="submission" date="2025-08" db="UniProtKB">
        <authorList>
            <consortium name="Ensembl"/>
        </authorList>
    </citation>
    <scope>IDENTIFICATION</scope>
</reference>
<dbReference type="Proteomes" id="UP000008144">
    <property type="component" value="Chromosome 9"/>
</dbReference>
<reference evidence="2" key="4">
    <citation type="submission" date="2025-09" db="UniProtKB">
        <authorList>
            <consortium name="Ensembl"/>
        </authorList>
    </citation>
    <scope>IDENTIFICATION</scope>
</reference>
<proteinExistence type="predicted"/>
<accession>H2XKG7</accession>
<name>H2XKG7_CIOIN</name>
<dbReference type="Ensembl" id="ENSCINT00000031558.1">
    <property type="protein sequence ID" value="ENSCINP00000030149.1"/>
    <property type="gene ID" value="ENSCING00000023574.1"/>
</dbReference>
<reference evidence="2" key="2">
    <citation type="journal article" date="2008" name="Genome Biol.">
        <title>Improved genome assembly and evidence-based global gene model set for the chordate Ciona intestinalis: new insight into intron and operon populations.</title>
        <authorList>
            <person name="Satou Y."/>
            <person name="Mineta K."/>
            <person name="Ogasawara M."/>
            <person name="Sasakura Y."/>
            <person name="Shoguchi E."/>
            <person name="Ueno K."/>
            <person name="Yamada L."/>
            <person name="Matsumoto J."/>
            <person name="Wasserscheid J."/>
            <person name="Dewar K."/>
            <person name="Wiley G.B."/>
            <person name="Macmil S.L."/>
            <person name="Roe B.A."/>
            <person name="Zeller R.W."/>
            <person name="Hastings K.E."/>
            <person name="Lemaire P."/>
            <person name="Lindquist E."/>
            <person name="Endo T."/>
            <person name="Hotta K."/>
            <person name="Inaba K."/>
        </authorList>
    </citation>
    <scope>NUCLEOTIDE SEQUENCE [LARGE SCALE GENOMIC DNA]</scope>
    <source>
        <strain evidence="2">wild type</strain>
    </source>
</reference>
<dbReference type="EMBL" id="EAAA01002880">
    <property type="status" value="NOT_ANNOTATED_CDS"/>
    <property type="molecule type" value="Genomic_DNA"/>
</dbReference>
<dbReference type="AlphaFoldDB" id="H2XKG7"/>
<organism evidence="2 3">
    <name type="scientific">Ciona intestinalis</name>
    <name type="common">Transparent sea squirt</name>
    <name type="synonym">Ascidia intestinalis</name>
    <dbReference type="NCBI Taxonomy" id="7719"/>
    <lineage>
        <taxon>Eukaryota</taxon>
        <taxon>Metazoa</taxon>
        <taxon>Chordata</taxon>
        <taxon>Tunicata</taxon>
        <taxon>Ascidiacea</taxon>
        <taxon>Phlebobranchia</taxon>
        <taxon>Cionidae</taxon>
        <taxon>Ciona</taxon>
    </lineage>
</organism>
<sequence>MTTELIFDYNNKMAIPEIQPCSTRKARKRLSLDVFYTRVMNGHKRGRRAMDEKNVAVEKPRHPSTQSCKEPIFDRLLISTTKKLESSDRSGKCLARCLSTQLLNTSQHRVEEEDEISLSSELMNASYGTVFSPMSSPTRNRHNRSISESSRKMGNFGSRKKIKNAIVTPVRNARTRIMRKFSDGDGECSNQAPNSISATKKRFSASVTSLP</sequence>
<evidence type="ECO:0000256" key="1">
    <source>
        <dbReference type="SAM" id="MobiDB-lite"/>
    </source>
</evidence>
<evidence type="ECO:0000313" key="3">
    <source>
        <dbReference type="Proteomes" id="UP000008144"/>
    </source>
</evidence>
<keyword evidence="3" id="KW-1185">Reference proteome</keyword>
<dbReference type="InParanoid" id="H2XKG7"/>
<feature type="region of interest" description="Disordered" evidence="1">
    <location>
        <begin position="181"/>
        <end position="211"/>
    </location>
</feature>
<dbReference type="HOGENOM" id="CLU_1307319_0_0_1"/>